<dbReference type="PANTHER" id="PTHR43877:SF2">
    <property type="entry name" value="AMINOALKYLPHOSPHONATE N-ACETYLTRANSFERASE-RELATED"/>
    <property type="match status" value="1"/>
</dbReference>
<comment type="function">
    <text evidence="4">Catalyzes the transfer of acetyl from acetyl-CoA to desacetylmycothiol (Cys-GlcN-Ins) to form mycothiol.</text>
</comment>
<keyword evidence="2 4" id="KW-0677">Repeat</keyword>
<name>A0ABX0SB31_9ACTN</name>
<feature type="binding site" evidence="4">
    <location>
        <begin position="243"/>
        <end position="249"/>
    </location>
    <ligand>
        <name>acetyl-CoA</name>
        <dbReference type="ChEBI" id="CHEBI:57288"/>
        <label>2</label>
    </ligand>
</feature>
<feature type="binding site" evidence="4">
    <location>
        <position position="34"/>
    </location>
    <ligand>
        <name>1D-myo-inositol 2-(L-cysteinylamino)-2-deoxy-alpha-D-glucopyranoside</name>
        <dbReference type="ChEBI" id="CHEBI:58887"/>
    </ligand>
</feature>
<dbReference type="HAMAP" id="MF_01698">
    <property type="entry name" value="MshD"/>
    <property type="match status" value="1"/>
</dbReference>
<dbReference type="InterPro" id="IPR050832">
    <property type="entry name" value="Bact_Acetyltransf"/>
</dbReference>
<evidence type="ECO:0000313" key="7">
    <source>
        <dbReference type="Proteomes" id="UP000749311"/>
    </source>
</evidence>
<evidence type="ECO:0000256" key="2">
    <source>
        <dbReference type="ARBA" id="ARBA00022737"/>
    </source>
</evidence>
<evidence type="ECO:0000313" key="6">
    <source>
        <dbReference type="EMBL" id="NIH55609.1"/>
    </source>
</evidence>
<sequence length="305" mass="31921">MAEKLVSLSPDQHAAVQALSDAATAHDAVAPLNESARFALRGLGTHVVDHWLATDGETLVGYGQVDPGDASAQLVVHPDHRRRGHGRRLADAMRASGTVATWWAFGNLPGAQGLAGALGLSVVRGLNFMTLGPDVVAPAARPLPDGLVLDHFRPGDLDEFVRVNAAAFAHHPEQGAMTAADFRARMDEDWYRDDDLLIARDASTGGIAGYHWTKLTSPQTDSAAGAGEFVGEVYVLGVSPAHAGHGVGSALLAAGILHMRARGASTIELYVEADNDHALALYRRAGFEVASADVAYGSATTAQPS</sequence>
<dbReference type="PIRSF" id="PIRSF021524">
    <property type="entry name" value="MSH_acetyltransferase"/>
    <property type="match status" value="1"/>
</dbReference>
<dbReference type="Pfam" id="PF13508">
    <property type="entry name" value="Acetyltransf_7"/>
    <property type="match status" value="1"/>
</dbReference>
<dbReference type="InterPro" id="IPR000182">
    <property type="entry name" value="GNAT_dom"/>
</dbReference>
<dbReference type="InterPro" id="IPR017813">
    <property type="entry name" value="Mycothiol_AcTrfase"/>
</dbReference>
<dbReference type="InterPro" id="IPR016181">
    <property type="entry name" value="Acyl_CoA_acyltransferase"/>
</dbReference>
<comment type="similarity">
    <text evidence="4">Belongs to the acetyltransferase family. MshD subfamily.</text>
</comment>
<gene>
    <name evidence="4" type="primary">mshD</name>
    <name evidence="6" type="ORF">FB473_000254</name>
</gene>
<keyword evidence="3 4" id="KW-0012">Acyltransferase</keyword>
<dbReference type="CDD" id="cd04301">
    <property type="entry name" value="NAT_SF"/>
    <property type="match status" value="1"/>
</dbReference>
<feature type="binding site" evidence="4">
    <location>
        <begin position="236"/>
        <end position="238"/>
    </location>
    <ligand>
        <name>acetyl-CoA</name>
        <dbReference type="ChEBI" id="CHEBI:57288"/>
        <label>2</label>
    </ligand>
</feature>
<dbReference type="RefSeq" id="WP_167164095.1">
    <property type="nucleotide sequence ID" value="NZ_BAAAOO010000012.1"/>
</dbReference>
<accession>A0ABX0SB31</accession>
<dbReference type="Proteomes" id="UP000749311">
    <property type="component" value="Unassembled WGS sequence"/>
</dbReference>
<feature type="binding site" evidence="4">
    <location>
        <position position="214"/>
    </location>
    <ligand>
        <name>1D-myo-inositol 2-(L-cysteinylamino)-2-deoxy-alpha-D-glucopyranoside</name>
        <dbReference type="ChEBI" id="CHEBI:58887"/>
    </ligand>
</feature>
<keyword evidence="1 4" id="KW-0808">Transferase</keyword>
<evidence type="ECO:0000259" key="5">
    <source>
        <dbReference type="PROSITE" id="PS51186"/>
    </source>
</evidence>
<evidence type="ECO:0000256" key="1">
    <source>
        <dbReference type="ARBA" id="ARBA00022679"/>
    </source>
</evidence>
<dbReference type="Pfam" id="PF00583">
    <property type="entry name" value="Acetyltransf_1"/>
    <property type="match status" value="1"/>
</dbReference>
<comment type="caution">
    <text evidence="4">Lacks conserved residue(s) required for the propagation of feature annotation.</text>
</comment>
<dbReference type="NCBIfam" id="TIGR03448">
    <property type="entry name" value="mycothiol_MshD"/>
    <property type="match status" value="1"/>
</dbReference>
<dbReference type="SUPFAM" id="SSF55729">
    <property type="entry name" value="Acyl-CoA N-acyltransferases (Nat)"/>
    <property type="match status" value="1"/>
</dbReference>
<feature type="domain" description="N-acetyltransferase" evidence="5">
    <location>
        <begin position="3"/>
        <end position="144"/>
    </location>
</feature>
<dbReference type="GO" id="GO:0035447">
    <property type="term" value="F:mycothiol synthase activity"/>
    <property type="evidence" value="ECO:0007669"/>
    <property type="project" value="UniProtKB-EC"/>
</dbReference>
<comment type="caution">
    <text evidence="6">The sequence shown here is derived from an EMBL/GenBank/DDBJ whole genome shotgun (WGS) entry which is preliminary data.</text>
</comment>
<feature type="domain" description="N-acetyltransferase" evidence="5">
    <location>
        <begin position="147"/>
        <end position="305"/>
    </location>
</feature>
<dbReference type="EMBL" id="JAAMOZ010000001">
    <property type="protein sequence ID" value="NIH55609.1"/>
    <property type="molecule type" value="Genomic_DNA"/>
</dbReference>
<feature type="binding site" evidence="4">
    <location>
        <begin position="74"/>
        <end position="76"/>
    </location>
    <ligand>
        <name>acetyl-CoA</name>
        <dbReference type="ChEBI" id="CHEBI:57288"/>
        <label>1</label>
    </ligand>
</feature>
<dbReference type="EC" id="2.3.1.189" evidence="4"/>
<evidence type="ECO:0000256" key="3">
    <source>
        <dbReference type="ARBA" id="ARBA00023315"/>
    </source>
</evidence>
<dbReference type="PANTHER" id="PTHR43877">
    <property type="entry name" value="AMINOALKYLPHOSPHONATE N-ACETYLTRANSFERASE-RELATED-RELATED"/>
    <property type="match status" value="1"/>
</dbReference>
<feature type="binding site" evidence="4">
    <location>
        <position position="173"/>
    </location>
    <ligand>
        <name>1D-myo-inositol 2-(L-cysteinylamino)-2-deoxy-alpha-D-glucopyranoside</name>
        <dbReference type="ChEBI" id="CHEBI:58887"/>
    </ligand>
</feature>
<protein>
    <recommendedName>
        <fullName evidence="4">Mycothiol acetyltransferase</fullName>
        <shortName evidence="4">MSH acetyltransferase</shortName>
        <ecNumber evidence="4">2.3.1.189</ecNumber>
    </recommendedName>
    <alternativeName>
        <fullName evidence="4">Mycothiol synthase</fullName>
    </alternativeName>
</protein>
<feature type="binding site" evidence="4">
    <location>
        <position position="270"/>
    </location>
    <ligand>
        <name>1D-myo-inositol 2-(L-cysteinylamino)-2-deoxy-alpha-D-glucopyranoside</name>
        <dbReference type="ChEBI" id="CHEBI:58887"/>
    </ligand>
</feature>
<keyword evidence="7" id="KW-1185">Reference proteome</keyword>
<reference evidence="6 7" key="1">
    <citation type="submission" date="2020-02" db="EMBL/GenBank/DDBJ databases">
        <title>Sequencing the genomes of 1000 actinobacteria strains.</title>
        <authorList>
            <person name="Klenk H.-P."/>
        </authorList>
    </citation>
    <scope>NUCLEOTIDE SEQUENCE [LARGE SCALE GENOMIC DNA]</scope>
    <source>
        <strain evidence="6 7">DSM 19609</strain>
    </source>
</reference>
<dbReference type="PROSITE" id="PS51186">
    <property type="entry name" value="GNAT"/>
    <property type="match status" value="2"/>
</dbReference>
<dbReference type="Gene3D" id="3.40.630.30">
    <property type="match status" value="1"/>
</dbReference>
<comment type="catalytic activity">
    <reaction evidence="4">
        <text>1D-myo-inositol 2-(L-cysteinylamino)-2-deoxy-alpha-D-glucopyranoside + acetyl-CoA = mycothiol + CoA + H(+)</text>
        <dbReference type="Rhea" id="RHEA:26172"/>
        <dbReference type="ChEBI" id="CHEBI:15378"/>
        <dbReference type="ChEBI" id="CHEBI:16768"/>
        <dbReference type="ChEBI" id="CHEBI:57287"/>
        <dbReference type="ChEBI" id="CHEBI:57288"/>
        <dbReference type="ChEBI" id="CHEBI:58887"/>
        <dbReference type="EC" id="2.3.1.189"/>
    </reaction>
</comment>
<organism evidence="6 7">
    <name type="scientific">Brooklawnia cerclae</name>
    <dbReference type="NCBI Taxonomy" id="349934"/>
    <lineage>
        <taxon>Bacteria</taxon>
        <taxon>Bacillati</taxon>
        <taxon>Actinomycetota</taxon>
        <taxon>Actinomycetes</taxon>
        <taxon>Propionibacteriales</taxon>
        <taxon>Propionibacteriaceae</taxon>
        <taxon>Brooklawnia</taxon>
    </lineage>
</organism>
<feature type="binding site" evidence="4">
    <location>
        <position position="232"/>
    </location>
    <ligand>
        <name>1D-myo-inositol 2-(L-cysteinylamino)-2-deoxy-alpha-D-glucopyranoside</name>
        <dbReference type="ChEBI" id="CHEBI:58887"/>
    </ligand>
</feature>
<evidence type="ECO:0000256" key="4">
    <source>
        <dbReference type="HAMAP-Rule" id="MF_01698"/>
    </source>
</evidence>
<proteinExistence type="inferred from homology"/>
<comment type="subunit">
    <text evidence="4">Monomer.</text>
</comment>